<gene>
    <name evidence="1" type="ORF">MILVUS5_LOCUS6733</name>
</gene>
<protein>
    <submittedName>
        <fullName evidence="1">Uncharacterized protein</fullName>
    </submittedName>
</protein>
<evidence type="ECO:0000313" key="2">
    <source>
        <dbReference type="Proteomes" id="UP001177021"/>
    </source>
</evidence>
<dbReference type="Proteomes" id="UP001177021">
    <property type="component" value="Unassembled WGS sequence"/>
</dbReference>
<proteinExistence type="predicted"/>
<comment type="caution">
    <text evidence="1">The sequence shown here is derived from an EMBL/GenBank/DDBJ whole genome shotgun (WGS) entry which is preliminary data.</text>
</comment>
<accession>A0ACB0IVG2</accession>
<sequence length="115" mass="12936">MKMRTQKTFMFLLLLSFLFADYVSVSASLAGTLGKAAEEIAALKKSLPLITPADWKHMNEMAHKAREITNYMAEEVIKLRNSGCLSSSDIPKTITAAKLFEVVKRAIQKQKRRDC</sequence>
<dbReference type="EMBL" id="CASHSV030000002">
    <property type="protein sequence ID" value="CAJ2636205.1"/>
    <property type="molecule type" value="Genomic_DNA"/>
</dbReference>
<reference evidence="1" key="1">
    <citation type="submission" date="2023-10" db="EMBL/GenBank/DDBJ databases">
        <authorList>
            <person name="Rodriguez Cubillos JULIANA M."/>
            <person name="De Vega J."/>
        </authorList>
    </citation>
    <scope>NUCLEOTIDE SEQUENCE</scope>
</reference>
<evidence type="ECO:0000313" key="1">
    <source>
        <dbReference type="EMBL" id="CAJ2636205.1"/>
    </source>
</evidence>
<name>A0ACB0IVG2_TRIPR</name>
<organism evidence="1 2">
    <name type="scientific">Trifolium pratense</name>
    <name type="common">Red clover</name>
    <dbReference type="NCBI Taxonomy" id="57577"/>
    <lineage>
        <taxon>Eukaryota</taxon>
        <taxon>Viridiplantae</taxon>
        <taxon>Streptophyta</taxon>
        <taxon>Embryophyta</taxon>
        <taxon>Tracheophyta</taxon>
        <taxon>Spermatophyta</taxon>
        <taxon>Magnoliopsida</taxon>
        <taxon>eudicotyledons</taxon>
        <taxon>Gunneridae</taxon>
        <taxon>Pentapetalae</taxon>
        <taxon>rosids</taxon>
        <taxon>fabids</taxon>
        <taxon>Fabales</taxon>
        <taxon>Fabaceae</taxon>
        <taxon>Papilionoideae</taxon>
        <taxon>50 kb inversion clade</taxon>
        <taxon>NPAAA clade</taxon>
        <taxon>Hologalegina</taxon>
        <taxon>IRL clade</taxon>
        <taxon>Trifolieae</taxon>
        <taxon>Trifolium</taxon>
    </lineage>
</organism>
<keyword evidence="2" id="KW-1185">Reference proteome</keyword>